<dbReference type="SUPFAM" id="SSF52540">
    <property type="entry name" value="P-loop containing nucleoside triphosphate hydrolases"/>
    <property type="match status" value="1"/>
</dbReference>
<dbReference type="PRINTS" id="PR00364">
    <property type="entry name" value="DISEASERSIST"/>
</dbReference>
<dbReference type="InterPro" id="IPR027417">
    <property type="entry name" value="P-loop_NTPase"/>
</dbReference>
<dbReference type="InterPro" id="IPR049945">
    <property type="entry name" value="AAA_22"/>
</dbReference>
<dbReference type="SUPFAM" id="SSF46894">
    <property type="entry name" value="C-terminal effector domain of the bipartite response regulators"/>
    <property type="match status" value="1"/>
</dbReference>
<dbReference type="PROSITE" id="PS00622">
    <property type="entry name" value="HTH_LUXR_1"/>
    <property type="match status" value="1"/>
</dbReference>
<feature type="region of interest" description="Disordered" evidence="1">
    <location>
        <begin position="809"/>
        <end position="836"/>
    </location>
</feature>
<dbReference type="PANTHER" id="PTHR47691">
    <property type="entry name" value="REGULATOR-RELATED"/>
    <property type="match status" value="1"/>
</dbReference>
<evidence type="ECO:0000313" key="4">
    <source>
        <dbReference type="Proteomes" id="UP001596317"/>
    </source>
</evidence>
<evidence type="ECO:0000313" key="3">
    <source>
        <dbReference type="EMBL" id="MFC6663318.1"/>
    </source>
</evidence>
<dbReference type="Gene3D" id="1.25.40.10">
    <property type="entry name" value="Tetratricopeptide repeat domain"/>
    <property type="match status" value="2"/>
</dbReference>
<dbReference type="CDD" id="cd06170">
    <property type="entry name" value="LuxR_C_like"/>
    <property type="match status" value="1"/>
</dbReference>
<dbReference type="Pfam" id="PF00196">
    <property type="entry name" value="GerE"/>
    <property type="match status" value="1"/>
</dbReference>
<dbReference type="Proteomes" id="UP001596317">
    <property type="component" value="Unassembled WGS sequence"/>
</dbReference>
<dbReference type="RefSeq" id="WP_224611189.1">
    <property type="nucleotide sequence ID" value="NZ_JAIQXV010000017.1"/>
</dbReference>
<proteinExistence type="predicted"/>
<organism evidence="3 4">
    <name type="scientific">Deinococcus multiflagellatus</name>
    <dbReference type="NCBI Taxonomy" id="1656887"/>
    <lineage>
        <taxon>Bacteria</taxon>
        <taxon>Thermotogati</taxon>
        <taxon>Deinococcota</taxon>
        <taxon>Deinococci</taxon>
        <taxon>Deinococcales</taxon>
        <taxon>Deinococcaceae</taxon>
        <taxon>Deinococcus</taxon>
    </lineage>
</organism>
<dbReference type="InterPro" id="IPR036388">
    <property type="entry name" value="WH-like_DNA-bd_sf"/>
</dbReference>
<reference evidence="4" key="1">
    <citation type="journal article" date="2019" name="Int. J. Syst. Evol. Microbiol.">
        <title>The Global Catalogue of Microorganisms (GCM) 10K type strain sequencing project: providing services to taxonomists for standard genome sequencing and annotation.</title>
        <authorList>
            <consortium name="The Broad Institute Genomics Platform"/>
            <consortium name="The Broad Institute Genome Sequencing Center for Infectious Disease"/>
            <person name="Wu L."/>
            <person name="Ma J."/>
        </authorList>
    </citation>
    <scope>NUCLEOTIDE SEQUENCE [LARGE SCALE GENOMIC DNA]</scope>
    <source>
        <strain evidence="4">CCUG 63830</strain>
    </source>
</reference>
<gene>
    <name evidence="3" type="ORF">ACFP90_25095</name>
</gene>
<name>A0ABW1ZRN1_9DEIO</name>
<sequence>MSLPHLRPVSWPGPEEAPELVGREADEAALLAALRGGTRLLTLVGPGGVGKTALASAVARQAAQLGLAVHEADLSALTEGERLAEGAARALGVRLSGAQPPLQALRAFLPPRPRLLVLDNLEQMQGAAPAVAELLAALPEVQVLVTSRRALGLRRERVWRVQPLALPGPGSAAAALGSPAATLFLTRAREAVPGFALAPGDEPLLTDLVRRLDGLPLALELAARRTGLFSLRALLGQVQARLPEGGPADAPRRHRSLAEVARWSEQLLPDPVARLFRWLSVFPGPFGAEDAQALMAGAGPAPDTFADLLDLAESSLIVPLPDGRFRLLETLRAYAAERLDHTGERRAAVLALAALVLRDLDQRVAAGQEAALAPHLDAAHERAALVLVWVTAQPAPDPDAASWGARLCAEAYATWVQRGRGREGLAWCRQLLARTDLAPAARVRAGTAAGLLLARQGHMAEARALLGATRATAATLDPELHVRVLLAEGGRRLMAAEPGCLELAEAALALAGDAGLPALQASAQVLLARAALDAGQLARATALLEAALSSYRAGPQPYQEMLTAVTLGDVLKAGGEPERARAAYEESLHLAEVLGAEHGRAVAQSRLGLLWMNVFRDPGRARPLFQAALQAMRAQHDLTAQAILLYNLGDAEAVLNEDEAAERAYRAATALFGRLGWAGDIAQVQAILALVVARQGRLDEALNLARRAWPVLVEAGNWPPGLNVALALAAAGLALDQPQQAAAALAAGDALAQEHRLGDVWVDDADRLRLQAGVRARLAPDVLARASALPTDGAQHAITQALARAVQAPAEAGGHTGPALAAAPQPGPLGPGAQTPPTDLTPRELDVLRLLRGGHPNKRIASLLGLSETTVRNYLSAAYAKLGVRNRTQALSAVLALGLVKDGE</sequence>
<dbReference type="SMART" id="SM00421">
    <property type="entry name" value="HTH_LUXR"/>
    <property type="match status" value="1"/>
</dbReference>
<dbReference type="SUPFAM" id="SSF48452">
    <property type="entry name" value="TPR-like"/>
    <property type="match status" value="1"/>
</dbReference>
<dbReference type="Gene3D" id="3.40.50.300">
    <property type="entry name" value="P-loop containing nucleotide triphosphate hydrolases"/>
    <property type="match status" value="1"/>
</dbReference>
<dbReference type="PRINTS" id="PR00038">
    <property type="entry name" value="HTHLUXR"/>
</dbReference>
<dbReference type="Pfam" id="PF13401">
    <property type="entry name" value="AAA_22"/>
    <property type="match status" value="1"/>
</dbReference>
<dbReference type="Gene3D" id="1.10.10.10">
    <property type="entry name" value="Winged helix-like DNA-binding domain superfamily/Winged helix DNA-binding domain"/>
    <property type="match status" value="1"/>
</dbReference>
<dbReference type="SMART" id="SM00382">
    <property type="entry name" value="AAA"/>
    <property type="match status" value="1"/>
</dbReference>
<accession>A0ABW1ZRN1</accession>
<dbReference type="InterPro" id="IPR003593">
    <property type="entry name" value="AAA+_ATPase"/>
</dbReference>
<evidence type="ECO:0000259" key="2">
    <source>
        <dbReference type="PROSITE" id="PS50043"/>
    </source>
</evidence>
<dbReference type="EMBL" id="JBHSWB010000003">
    <property type="protein sequence ID" value="MFC6663318.1"/>
    <property type="molecule type" value="Genomic_DNA"/>
</dbReference>
<protein>
    <submittedName>
        <fullName evidence="3">LuxR C-terminal-related transcriptional regulator</fullName>
    </submittedName>
</protein>
<evidence type="ECO:0000256" key="1">
    <source>
        <dbReference type="SAM" id="MobiDB-lite"/>
    </source>
</evidence>
<dbReference type="InterPro" id="IPR011990">
    <property type="entry name" value="TPR-like_helical_dom_sf"/>
</dbReference>
<dbReference type="PANTHER" id="PTHR47691:SF3">
    <property type="entry name" value="HTH-TYPE TRANSCRIPTIONAL REGULATOR RV0890C-RELATED"/>
    <property type="match status" value="1"/>
</dbReference>
<dbReference type="InterPro" id="IPR016032">
    <property type="entry name" value="Sig_transdc_resp-reg_C-effctor"/>
</dbReference>
<feature type="domain" description="HTH luxR-type" evidence="2">
    <location>
        <begin position="833"/>
        <end position="898"/>
    </location>
</feature>
<dbReference type="PROSITE" id="PS50043">
    <property type="entry name" value="HTH_LUXR_2"/>
    <property type="match status" value="1"/>
</dbReference>
<keyword evidence="4" id="KW-1185">Reference proteome</keyword>
<dbReference type="InterPro" id="IPR000792">
    <property type="entry name" value="Tscrpt_reg_LuxR_C"/>
</dbReference>
<comment type="caution">
    <text evidence="3">The sequence shown here is derived from an EMBL/GenBank/DDBJ whole genome shotgun (WGS) entry which is preliminary data.</text>
</comment>